<accession>A0ABT3YUC8</accession>
<reference evidence="1 2" key="1">
    <citation type="submission" date="2022-07" db="EMBL/GenBank/DDBJ databases">
        <title>Characterization of plant growth promoting rhizobacteria (PGPR) for use as bioinoculants in agriculture.</title>
        <authorList>
            <person name="Hassen A.I."/>
            <person name="Pierneef R."/>
        </authorList>
    </citation>
    <scope>NUCLEOTIDE SEQUENCE [LARGE SCALE GENOMIC DNA]</scope>
    <source>
        <strain evidence="1 2">SARCC-3054</strain>
    </source>
</reference>
<keyword evidence="2" id="KW-1185">Reference proteome</keyword>
<comment type="caution">
    <text evidence="1">The sequence shown here is derived from an EMBL/GenBank/DDBJ whole genome shotgun (WGS) entry which is preliminary data.</text>
</comment>
<dbReference type="RefSeq" id="WP_267801454.1">
    <property type="nucleotide sequence ID" value="NZ_JANIGP010000007.1"/>
</dbReference>
<dbReference type="SUPFAM" id="SSF51120">
    <property type="entry name" value="beta-Roll"/>
    <property type="match status" value="1"/>
</dbReference>
<sequence>MAKLITASVEPNLDAVIHITPISTSANHHAPVSRQVEIVPSAPPLTPPPARPVQNPAPLALKTLDKRLGPLRIGEFTISRVELQAMGATVNGEHISGANAHLEAADKTFLDALGFDPAQVESRIKSTDNPDSSKVATLFFEIACKRSPTAAPLFIASTPLAPGNPMARFDKLLGSAQKIDIHRVDSLEHMPGWVNRSKSYLQSGAGVGLQAYGIYSGLIGITEAIKVGDLGEAAFNAGGISSEIGSLIIERGLSKGGEAMFQSGATVFNRFPATSIGKTLSRGAGLFASAITLPFDIIGAVKAFNAAAGTTGKAAQDHYVSGGLSVAGAGISIALGLAALAGFGSVAGPLGLAAAAVLVLGAEIYRAARVVDDIDDYIELGFHERLRSGWFAFTHQELDQDVMDRFRIAKATGDHRQQQQASATALLQGAYKNYIEHVVNGSFNVQLRPINVWRHQWDASAGEQPFKIENEPVVVSSDDHIDARDGLPPSLERVVSGEAGDGKGVLWRLDDGYDRVVGVKNKPNYFTYRTDAKNLTGGDKDDTFLFEVAETEFDRAVRPARTSILDGSAGTDLLAFEGARPRRETRFVGHDVHLPSGEVALRSGDPQIADISVAQIKDIENISTLRQGSSKVTGDDRANVIVANGYDTVTAGAGDDKLVIRGAQVNVDGGAGTDRYYIAETSIEATIVENGQQISHIELGWPAENIQQWRIVGTSLVITSRRGADGELPEHTLTIENVYRTLNGQRQVINNLLLFITSDGYELLPVLPALLQDLLPHTTEVIVTVNGSRPPAPCIINGGVLQPKAAQPQHYFMSRNNRRVDFSVPHGTARTSSVIHLDYNSTELLGLGITYSVDSNKGVSGFSYLTYSAFTIRLQLLAKAVFLSNVVGERSDNKTDVGGGRMAAGIETRHDVVLVFKDGESYRLVPPALSYIADSATPGYQSRPAPECLKPRHGRYQFNRPQVTERHLLPVHPGKVDINSTQHKGKYALQGQSSIYDVYPSSNAIISLSTPGAQARTANASTWTFYSTRMTETVTRSDIRLSGNELHVASVLIELPDIDEETPVESISVATSSGNIYEVSLLFEVLQLYVIEARGYATLAALLEDIRQHRERHELASQVFVLNIGSTAEKSGHIYYNASKDYWGIDSDLSYRIKPQDLVINRALIA</sequence>
<organism evidence="1 2">
    <name type="scientific">Pseudomonas monsensis</name>
    <dbReference type="NCBI Taxonomy" id="2745509"/>
    <lineage>
        <taxon>Bacteria</taxon>
        <taxon>Pseudomonadati</taxon>
        <taxon>Pseudomonadota</taxon>
        <taxon>Gammaproteobacteria</taxon>
        <taxon>Pseudomonadales</taxon>
        <taxon>Pseudomonadaceae</taxon>
        <taxon>Pseudomonas</taxon>
    </lineage>
</organism>
<gene>
    <name evidence="1" type="ORF">NQF78_12420</name>
</gene>
<dbReference type="Proteomes" id="UP001207830">
    <property type="component" value="Unassembled WGS sequence"/>
</dbReference>
<dbReference type="EMBL" id="JANIGP010000007">
    <property type="protein sequence ID" value="MCY0109124.1"/>
    <property type="molecule type" value="Genomic_DNA"/>
</dbReference>
<evidence type="ECO:0000313" key="2">
    <source>
        <dbReference type="Proteomes" id="UP001207830"/>
    </source>
</evidence>
<dbReference type="InterPro" id="IPR011049">
    <property type="entry name" value="Serralysin-like_metalloprot_C"/>
</dbReference>
<dbReference type="Gene3D" id="2.160.20.160">
    <property type="match status" value="1"/>
</dbReference>
<proteinExistence type="predicted"/>
<evidence type="ECO:0000313" key="1">
    <source>
        <dbReference type="EMBL" id="MCY0109124.1"/>
    </source>
</evidence>
<name>A0ABT3YUC8_9PSED</name>
<protein>
    <submittedName>
        <fullName evidence="1">Calcium-binding protein</fullName>
    </submittedName>
</protein>